<evidence type="ECO:0000313" key="2">
    <source>
        <dbReference type="Proteomes" id="UP000829829"/>
    </source>
</evidence>
<name>A0AAE9K8U6_9LEPT</name>
<sequence>MKQNKNKFQRGMLKIAIFATTTLFLITNCKKDKDDNKNLLMMLAVLSSPNGTAEFKFSNTANLLAARSKDSSRFLTLPNSNGQNPTFLTDLGGENPQNYGDGVIDGFNDKFLTPKAVGIQVCQIVAYKSVEKGGPAKGTETLKNANFTSFNAASGIAGLLAGDAGTCSAFLPVGLTNMEGTNTSHTVPIQQIPENEKNDYDRIGVVARAFTYYFESTNVPENSYRYVDLILNNPDVEGRTPPAGSPAASGILWGLAERGDVVTPIFAKECYPSYLNSASFIFWDLVPYQEKSIPRPGCNYLEGFIDSNSGSFINGLGSKEHFKRPNDFLNPPDSVGTATTDKTKKLKFKLPASTNSLGKRDPYILVMDLDTNKETQGNLLFNVSVDNTLFWDSTGADNVFSPQLDAADKPNAISGEDNLTNTTRKNMIFHLPTIISSLK</sequence>
<dbReference type="EMBL" id="CP091957">
    <property type="protein sequence ID" value="UOG56281.1"/>
    <property type="molecule type" value="Genomic_DNA"/>
</dbReference>
<evidence type="ECO:0000313" key="1">
    <source>
        <dbReference type="EMBL" id="UOG56281.1"/>
    </source>
</evidence>
<gene>
    <name evidence="1" type="ORF">MAL03_15940</name>
</gene>
<accession>A0AAE9K8U6</accession>
<organism evidence="1 2">
    <name type="scientific">Leptospira noguchii</name>
    <dbReference type="NCBI Taxonomy" id="28182"/>
    <lineage>
        <taxon>Bacteria</taxon>
        <taxon>Pseudomonadati</taxon>
        <taxon>Spirochaetota</taxon>
        <taxon>Spirochaetia</taxon>
        <taxon>Leptospirales</taxon>
        <taxon>Leptospiraceae</taxon>
        <taxon>Leptospira</taxon>
    </lineage>
</organism>
<dbReference type="AlphaFoldDB" id="A0AAE9K8U6"/>
<dbReference type="NCBIfam" id="NF047529">
    <property type="entry name" value="SrpA"/>
    <property type="match status" value="1"/>
</dbReference>
<reference evidence="1" key="1">
    <citation type="submission" date="2022-02" db="EMBL/GenBank/DDBJ databases">
        <title>The genetically variable rfb locus in Leptospira is a mobile cassette and a molecular signature of serovar identity.</title>
        <authorList>
            <person name="Nieves C."/>
            <person name="Vincent A.T."/>
            <person name="Zarantonelli L."/>
            <person name="Picardeau M."/>
            <person name="Veyrier F.J."/>
            <person name="Buschiazzo A."/>
        </authorList>
    </citation>
    <scope>NUCLEOTIDE SEQUENCE</scope>
    <source>
        <strain evidence="1">IP1512017</strain>
    </source>
</reference>
<proteinExistence type="predicted"/>
<dbReference type="Proteomes" id="UP000829829">
    <property type="component" value="Chromosome 1"/>
</dbReference>
<evidence type="ECO:0008006" key="3">
    <source>
        <dbReference type="Google" id="ProtNLM"/>
    </source>
</evidence>
<dbReference type="RefSeq" id="WP_243815412.1">
    <property type="nucleotide sequence ID" value="NZ_CP091957.1"/>
</dbReference>
<protein>
    <recommendedName>
        <fullName evidence="3">Lipoprotein</fullName>
    </recommendedName>
</protein>